<dbReference type="Proteomes" id="UP000006055">
    <property type="component" value="Chromosome"/>
</dbReference>
<dbReference type="AlphaFoldDB" id="I4CAJ3"/>
<proteinExistence type="predicted"/>
<dbReference type="EMBL" id="CP003360">
    <property type="protein sequence ID" value="AFM26584.1"/>
    <property type="molecule type" value="Genomic_DNA"/>
</dbReference>
<gene>
    <name evidence="1" type="ordered locus">Desti_3942</name>
</gene>
<evidence type="ECO:0000313" key="2">
    <source>
        <dbReference type="Proteomes" id="UP000006055"/>
    </source>
</evidence>
<dbReference type="STRING" id="706587.Desti_3942"/>
<evidence type="ECO:0000313" key="1">
    <source>
        <dbReference type="EMBL" id="AFM26584.1"/>
    </source>
</evidence>
<sequence length="329" mass="36012">MLARGTMRTPCAFFVVAILLMVAIQAEAVDGKYRYPLKVRVSEQDSGRFSGVASARAHSGNIGATARDSADWEVAAGQARREILCPKRGFNFAIGMRPYFATLTGATKVSSRGGEGGFLSLIGHLRIPPEATLWEFYGAVRAYDKVTVRLDYLPWHWGGPGHTPIEANFGGLLLKTGDYIQSDINIASLVLGADYDVSFSRDLIFGPNADLHLIKYSQTVSRIPGGEGVDFSQTILQPAIGAHLKYEPTNTGYFSWFKPFLEGRFSWMSFTGLGLSTWDLGAGVAPPVSRNVDAGMKLGYKQWRMEGSRGRLSADLGVEGLYMDFNLQF</sequence>
<accession>I4CAJ3</accession>
<dbReference type="HOGENOM" id="CLU_843935_0_0_7"/>
<organism evidence="1 2">
    <name type="scientific">Desulfomonile tiedjei (strain ATCC 49306 / DSM 6799 / DCB-1)</name>
    <dbReference type="NCBI Taxonomy" id="706587"/>
    <lineage>
        <taxon>Bacteria</taxon>
        <taxon>Pseudomonadati</taxon>
        <taxon>Thermodesulfobacteriota</taxon>
        <taxon>Desulfomonilia</taxon>
        <taxon>Desulfomonilales</taxon>
        <taxon>Desulfomonilaceae</taxon>
        <taxon>Desulfomonile</taxon>
    </lineage>
</organism>
<keyword evidence="2" id="KW-1185">Reference proteome</keyword>
<protein>
    <submittedName>
        <fullName evidence="1">Uncharacterized protein</fullName>
    </submittedName>
</protein>
<name>I4CAJ3_DESTA</name>
<dbReference type="KEGG" id="dti:Desti_3942"/>
<reference evidence="2" key="1">
    <citation type="submission" date="2012-06" db="EMBL/GenBank/DDBJ databases">
        <title>Complete sequence of chromosome of Desulfomonile tiedjei DSM 6799.</title>
        <authorList>
            <person name="Lucas S."/>
            <person name="Copeland A."/>
            <person name="Lapidus A."/>
            <person name="Glavina del Rio T."/>
            <person name="Dalin E."/>
            <person name="Tice H."/>
            <person name="Bruce D."/>
            <person name="Goodwin L."/>
            <person name="Pitluck S."/>
            <person name="Peters L."/>
            <person name="Ovchinnikova G."/>
            <person name="Zeytun A."/>
            <person name="Lu M."/>
            <person name="Kyrpides N."/>
            <person name="Mavromatis K."/>
            <person name="Ivanova N."/>
            <person name="Brettin T."/>
            <person name="Detter J.C."/>
            <person name="Han C."/>
            <person name="Larimer F."/>
            <person name="Land M."/>
            <person name="Hauser L."/>
            <person name="Markowitz V."/>
            <person name="Cheng J.-F."/>
            <person name="Hugenholtz P."/>
            <person name="Woyke T."/>
            <person name="Wu D."/>
            <person name="Spring S."/>
            <person name="Schroeder M."/>
            <person name="Brambilla E."/>
            <person name="Klenk H.-P."/>
            <person name="Eisen J.A."/>
        </authorList>
    </citation>
    <scope>NUCLEOTIDE SEQUENCE [LARGE SCALE GENOMIC DNA]</scope>
    <source>
        <strain evidence="2">ATCC 49306 / DSM 6799 / DCB-1</strain>
    </source>
</reference>